<feature type="non-terminal residue" evidence="1">
    <location>
        <position position="1"/>
    </location>
</feature>
<dbReference type="EMBL" id="LXQA010097019">
    <property type="protein sequence ID" value="MCI15564.1"/>
    <property type="molecule type" value="Genomic_DNA"/>
</dbReference>
<sequence length="132" mass="14368">ITTLWNRQSFGVNVHIASASTAAIAKRRDRFLFPGLMHAEHVTASGLMRAEPATASLSDTGWCIAECYCGWACNVDASFLSNLNRVGTGICIHDELGQFVLAKTEWMAFLCGVDVGEPLGEYMSLNIPKLMV</sequence>
<proteinExistence type="predicted"/>
<evidence type="ECO:0000313" key="1">
    <source>
        <dbReference type="EMBL" id="MCI15564.1"/>
    </source>
</evidence>
<reference evidence="1 2" key="1">
    <citation type="journal article" date="2018" name="Front. Plant Sci.">
        <title>Red Clover (Trifolium pratense) and Zigzag Clover (T. medium) - A Picture of Genomic Similarities and Differences.</title>
        <authorList>
            <person name="Dluhosova J."/>
            <person name="Istvanek J."/>
            <person name="Nedelnik J."/>
            <person name="Repkova J."/>
        </authorList>
    </citation>
    <scope>NUCLEOTIDE SEQUENCE [LARGE SCALE GENOMIC DNA]</scope>
    <source>
        <strain evidence="2">cv. 10/8</strain>
        <tissue evidence="1">Leaf</tissue>
    </source>
</reference>
<comment type="caution">
    <text evidence="1">The sequence shown here is derived from an EMBL/GenBank/DDBJ whole genome shotgun (WGS) entry which is preliminary data.</text>
</comment>
<protein>
    <submittedName>
        <fullName evidence="1">Cytochrome P450</fullName>
    </submittedName>
</protein>
<accession>A0A392PUR5</accession>
<name>A0A392PUR5_9FABA</name>
<dbReference type="AlphaFoldDB" id="A0A392PUR5"/>
<keyword evidence="2" id="KW-1185">Reference proteome</keyword>
<organism evidence="1 2">
    <name type="scientific">Trifolium medium</name>
    <dbReference type="NCBI Taxonomy" id="97028"/>
    <lineage>
        <taxon>Eukaryota</taxon>
        <taxon>Viridiplantae</taxon>
        <taxon>Streptophyta</taxon>
        <taxon>Embryophyta</taxon>
        <taxon>Tracheophyta</taxon>
        <taxon>Spermatophyta</taxon>
        <taxon>Magnoliopsida</taxon>
        <taxon>eudicotyledons</taxon>
        <taxon>Gunneridae</taxon>
        <taxon>Pentapetalae</taxon>
        <taxon>rosids</taxon>
        <taxon>fabids</taxon>
        <taxon>Fabales</taxon>
        <taxon>Fabaceae</taxon>
        <taxon>Papilionoideae</taxon>
        <taxon>50 kb inversion clade</taxon>
        <taxon>NPAAA clade</taxon>
        <taxon>Hologalegina</taxon>
        <taxon>IRL clade</taxon>
        <taxon>Trifolieae</taxon>
        <taxon>Trifolium</taxon>
    </lineage>
</organism>
<evidence type="ECO:0000313" key="2">
    <source>
        <dbReference type="Proteomes" id="UP000265520"/>
    </source>
</evidence>
<dbReference type="Proteomes" id="UP000265520">
    <property type="component" value="Unassembled WGS sequence"/>
</dbReference>